<sequence>MRGGRGRGLVGALSLCLSLCSLALLVTAIFSDHWYETDPRRHRESCESRAGSAHSPEQRRRLLPLPHLPLRGAKRRLPRGGGGGGGAAPAPAPAGDFPPPENWRALVGLGVLQSPCGRPLFATYAGLWRRCYFLGVDRDLDSLVERGITQRCTAIKYHFAPPIRLRNIPFNLTKTIQQDEWHLLHLRRITAGFLGMAAAVLLCGCIVTTVSFFWEESLTQHVAGLLFLMSGIFCTISLCTYAASVSYDLNRLPKFIYGLPDDVEHGYSWSIFCAWCSLGLIVAAGCLCTTYPLISRTKISHLKSTRDSSV</sequence>
<evidence type="ECO:0000256" key="12">
    <source>
        <dbReference type="SAM" id="SignalP"/>
    </source>
</evidence>
<dbReference type="Proteomes" id="UP001178461">
    <property type="component" value="Chromosome 3"/>
</dbReference>
<comment type="similarity">
    <text evidence="2">Belongs to the TMEM178 family.</text>
</comment>
<dbReference type="PANTHER" id="PTHR32005">
    <property type="entry name" value="TRANSMEMBRANE PROTEIN 178B-RELATED"/>
    <property type="match status" value="1"/>
</dbReference>
<evidence type="ECO:0000256" key="6">
    <source>
        <dbReference type="ARBA" id="ARBA00022989"/>
    </source>
</evidence>
<dbReference type="EMBL" id="OX395128">
    <property type="protein sequence ID" value="CAI5771229.1"/>
    <property type="molecule type" value="Genomic_DNA"/>
</dbReference>
<dbReference type="GO" id="GO:0051480">
    <property type="term" value="P:regulation of cytosolic calcium ion concentration"/>
    <property type="evidence" value="ECO:0007669"/>
    <property type="project" value="TreeGrafter"/>
</dbReference>
<keyword evidence="14" id="KW-1185">Reference proteome</keyword>
<dbReference type="PANTHER" id="PTHR32005:SF4">
    <property type="entry name" value="TRANSMEMBRANE PROTEIN 178A"/>
    <property type="match status" value="1"/>
</dbReference>
<dbReference type="FunFam" id="1.20.140.150:FF:000024">
    <property type="entry name" value="Transmembrane protein 178A"/>
    <property type="match status" value="1"/>
</dbReference>
<gene>
    <name evidence="13" type="ORF">PODLI_1B038720</name>
</gene>
<evidence type="ECO:0000256" key="2">
    <source>
        <dbReference type="ARBA" id="ARBA00008199"/>
    </source>
</evidence>
<feature type="region of interest" description="Disordered" evidence="10">
    <location>
        <begin position="71"/>
        <end position="95"/>
    </location>
</feature>
<evidence type="ECO:0000256" key="8">
    <source>
        <dbReference type="ARBA" id="ARBA00023180"/>
    </source>
</evidence>
<comment type="subcellular location">
    <subcellularLocation>
        <location evidence="1">Endoplasmic reticulum membrane</location>
        <topology evidence="1">Multi-pass membrane protein</topology>
    </subcellularLocation>
</comment>
<dbReference type="InterPro" id="IPR039625">
    <property type="entry name" value="T178A/B"/>
</dbReference>
<evidence type="ECO:0000256" key="1">
    <source>
        <dbReference type="ARBA" id="ARBA00004477"/>
    </source>
</evidence>
<proteinExistence type="inferred from homology"/>
<keyword evidence="8" id="KW-0325">Glycoprotein</keyword>
<protein>
    <recommendedName>
        <fullName evidence="9">Transmembrane protein 178A</fullName>
    </recommendedName>
</protein>
<dbReference type="GO" id="GO:0045671">
    <property type="term" value="P:negative regulation of osteoclast differentiation"/>
    <property type="evidence" value="ECO:0007669"/>
    <property type="project" value="TreeGrafter"/>
</dbReference>
<keyword evidence="5" id="KW-0256">Endoplasmic reticulum</keyword>
<evidence type="ECO:0000256" key="9">
    <source>
        <dbReference type="ARBA" id="ARBA00040063"/>
    </source>
</evidence>
<evidence type="ECO:0000256" key="3">
    <source>
        <dbReference type="ARBA" id="ARBA00022692"/>
    </source>
</evidence>
<feature type="chain" id="PRO_5041385820" description="Transmembrane protein 178A" evidence="12">
    <location>
        <begin position="29"/>
        <end position="310"/>
    </location>
</feature>
<evidence type="ECO:0000256" key="4">
    <source>
        <dbReference type="ARBA" id="ARBA00022729"/>
    </source>
</evidence>
<dbReference type="Gene3D" id="1.20.140.150">
    <property type="match status" value="1"/>
</dbReference>
<dbReference type="GO" id="GO:0005789">
    <property type="term" value="C:endoplasmic reticulum membrane"/>
    <property type="evidence" value="ECO:0007669"/>
    <property type="project" value="UniProtKB-SubCell"/>
</dbReference>
<keyword evidence="4 12" id="KW-0732">Signal</keyword>
<evidence type="ECO:0000256" key="11">
    <source>
        <dbReference type="SAM" id="Phobius"/>
    </source>
</evidence>
<feature type="signal peptide" evidence="12">
    <location>
        <begin position="1"/>
        <end position="28"/>
    </location>
</feature>
<evidence type="ECO:0000256" key="7">
    <source>
        <dbReference type="ARBA" id="ARBA00023136"/>
    </source>
</evidence>
<evidence type="ECO:0000256" key="10">
    <source>
        <dbReference type="SAM" id="MobiDB-lite"/>
    </source>
</evidence>
<evidence type="ECO:0000313" key="14">
    <source>
        <dbReference type="Proteomes" id="UP001178461"/>
    </source>
</evidence>
<feature type="transmembrane region" description="Helical" evidence="11">
    <location>
        <begin position="193"/>
        <end position="214"/>
    </location>
</feature>
<keyword evidence="3 11" id="KW-0812">Transmembrane</keyword>
<evidence type="ECO:0000313" key="13">
    <source>
        <dbReference type="EMBL" id="CAI5771229.1"/>
    </source>
</evidence>
<feature type="transmembrane region" description="Helical" evidence="11">
    <location>
        <begin position="226"/>
        <end position="247"/>
    </location>
</feature>
<organism evidence="13 14">
    <name type="scientific">Podarcis lilfordi</name>
    <name type="common">Lilford's wall lizard</name>
    <dbReference type="NCBI Taxonomy" id="74358"/>
    <lineage>
        <taxon>Eukaryota</taxon>
        <taxon>Metazoa</taxon>
        <taxon>Chordata</taxon>
        <taxon>Craniata</taxon>
        <taxon>Vertebrata</taxon>
        <taxon>Euteleostomi</taxon>
        <taxon>Lepidosauria</taxon>
        <taxon>Squamata</taxon>
        <taxon>Bifurcata</taxon>
        <taxon>Unidentata</taxon>
        <taxon>Episquamata</taxon>
        <taxon>Laterata</taxon>
        <taxon>Lacertibaenia</taxon>
        <taxon>Lacertidae</taxon>
        <taxon>Podarcis</taxon>
    </lineage>
</organism>
<accession>A0AA35K5E5</accession>
<dbReference type="InterPro" id="IPR004031">
    <property type="entry name" value="PMP22/EMP/MP20/Claudin"/>
</dbReference>
<feature type="transmembrane region" description="Helical" evidence="11">
    <location>
        <begin position="267"/>
        <end position="294"/>
    </location>
</feature>
<dbReference type="Pfam" id="PF13903">
    <property type="entry name" value="Claudin_2"/>
    <property type="match status" value="1"/>
</dbReference>
<evidence type="ECO:0000256" key="5">
    <source>
        <dbReference type="ARBA" id="ARBA00022824"/>
    </source>
</evidence>
<keyword evidence="7 11" id="KW-0472">Membrane</keyword>
<name>A0AA35K5E5_9SAUR</name>
<dbReference type="AlphaFoldDB" id="A0AA35K5E5"/>
<reference evidence="13" key="1">
    <citation type="submission" date="2022-12" db="EMBL/GenBank/DDBJ databases">
        <authorList>
            <person name="Alioto T."/>
            <person name="Alioto T."/>
            <person name="Gomez Garrido J."/>
        </authorList>
    </citation>
    <scope>NUCLEOTIDE SEQUENCE</scope>
</reference>
<dbReference type="PRINTS" id="PR01077">
    <property type="entry name" value="CLAUDIN"/>
</dbReference>
<keyword evidence="6 11" id="KW-1133">Transmembrane helix</keyword>